<evidence type="ECO:0000313" key="4">
    <source>
        <dbReference type="Proteomes" id="UP000430692"/>
    </source>
</evidence>
<keyword evidence="1" id="KW-0560">Oxidoreductase</keyword>
<evidence type="ECO:0000313" key="3">
    <source>
        <dbReference type="EMBL" id="MXQ52481.1"/>
    </source>
</evidence>
<dbReference type="PANTHER" id="PTHR43157">
    <property type="entry name" value="PHOSPHATIDYLINOSITOL-GLYCAN BIOSYNTHESIS CLASS F PROTEIN-RELATED"/>
    <property type="match status" value="1"/>
</dbReference>
<dbReference type="PRINTS" id="PR00081">
    <property type="entry name" value="GDHRDH"/>
</dbReference>
<dbReference type="GO" id="GO:0016491">
    <property type="term" value="F:oxidoreductase activity"/>
    <property type="evidence" value="ECO:0007669"/>
    <property type="project" value="UniProtKB-KW"/>
</dbReference>
<evidence type="ECO:0000256" key="2">
    <source>
        <dbReference type="RuleBase" id="RU000363"/>
    </source>
</evidence>
<name>A0A6I4VQ20_9BACL</name>
<dbReference type="SUPFAM" id="SSF51735">
    <property type="entry name" value="NAD(P)-binding Rossmann-fold domains"/>
    <property type="match status" value="1"/>
</dbReference>
<dbReference type="PRINTS" id="PR00080">
    <property type="entry name" value="SDRFAMILY"/>
</dbReference>
<sequence length="285" mass="31728">MNKKVTLITGANSGMGLATAIALAKEDHQIILACRDEDLGKQALKKVISESGSSEVDLMLLDLSSFHSISLFAKQFEEKYNTLDILINNAGIITTKREITEDGFEAMLGVNHLGHFLLTNLLLEHLKRSDKGKVITISSGAYKYGKIDFADMNLEKKFSPIRAYGRSKLANILFTKELSRRLQDTNIAANCLHPGAVSTNMGVNRDTGFGKSIHFLLRPFFQTPLEGSQTAIYLALSPEVEEISGKYFYKKKVKDIEGQAMDDNLAQILWEWSEQQVGLKPVKLK</sequence>
<dbReference type="AlphaFoldDB" id="A0A6I4VQ20"/>
<dbReference type="Proteomes" id="UP000430692">
    <property type="component" value="Unassembled WGS sequence"/>
</dbReference>
<dbReference type="Pfam" id="PF00106">
    <property type="entry name" value="adh_short"/>
    <property type="match status" value="1"/>
</dbReference>
<keyword evidence="4" id="KW-1185">Reference proteome</keyword>
<dbReference type="Gene3D" id="3.40.50.720">
    <property type="entry name" value="NAD(P)-binding Rossmann-like Domain"/>
    <property type="match status" value="1"/>
</dbReference>
<dbReference type="InterPro" id="IPR036291">
    <property type="entry name" value="NAD(P)-bd_dom_sf"/>
</dbReference>
<protein>
    <submittedName>
        <fullName evidence="3">SDR family NAD(P)-dependent oxidoreductase</fullName>
    </submittedName>
</protein>
<comment type="caution">
    <text evidence="3">The sequence shown here is derived from an EMBL/GenBank/DDBJ whole genome shotgun (WGS) entry which is preliminary data.</text>
</comment>
<comment type="similarity">
    <text evidence="2">Belongs to the short-chain dehydrogenases/reductases (SDR) family.</text>
</comment>
<accession>A0A6I4VQ20</accession>
<dbReference type="CDD" id="cd05327">
    <property type="entry name" value="retinol-DH_like_SDR_c_like"/>
    <property type="match status" value="1"/>
</dbReference>
<evidence type="ECO:0000256" key="1">
    <source>
        <dbReference type="ARBA" id="ARBA00023002"/>
    </source>
</evidence>
<proteinExistence type="inferred from homology"/>
<dbReference type="RefSeq" id="WP_160799500.1">
    <property type="nucleotide sequence ID" value="NZ_WUUL01000001.1"/>
</dbReference>
<dbReference type="PANTHER" id="PTHR43157:SF31">
    <property type="entry name" value="PHOSPHATIDYLINOSITOL-GLYCAN BIOSYNTHESIS CLASS F PROTEIN"/>
    <property type="match status" value="1"/>
</dbReference>
<dbReference type="InterPro" id="IPR002347">
    <property type="entry name" value="SDR_fam"/>
</dbReference>
<organism evidence="3 4">
    <name type="scientific">Shimazuella alba</name>
    <dbReference type="NCBI Taxonomy" id="2690964"/>
    <lineage>
        <taxon>Bacteria</taxon>
        <taxon>Bacillati</taxon>
        <taxon>Bacillota</taxon>
        <taxon>Bacilli</taxon>
        <taxon>Bacillales</taxon>
        <taxon>Thermoactinomycetaceae</taxon>
        <taxon>Shimazuella</taxon>
    </lineage>
</organism>
<dbReference type="EMBL" id="WUUL01000001">
    <property type="protein sequence ID" value="MXQ52481.1"/>
    <property type="molecule type" value="Genomic_DNA"/>
</dbReference>
<gene>
    <name evidence="3" type="ORF">GSM42_01670</name>
</gene>
<reference evidence="3 4" key="1">
    <citation type="submission" date="2019-12" db="EMBL/GenBank/DDBJ databases">
        <title>Whole-genome analyses of novel actinobacteria.</title>
        <authorList>
            <person name="Sahin N."/>
            <person name="Saygin H."/>
        </authorList>
    </citation>
    <scope>NUCLEOTIDE SEQUENCE [LARGE SCALE GENOMIC DNA]</scope>
    <source>
        <strain evidence="3 4">KC615</strain>
    </source>
</reference>